<reference evidence="1 2" key="1">
    <citation type="submission" date="2020-04" db="EMBL/GenBank/DDBJ databases">
        <title>Chromosome-level genome assembly of a cyprinid fish Onychostoma macrolepis by integration of Nanopore Sequencing, Bionano and Hi-C technology.</title>
        <authorList>
            <person name="Wang D."/>
        </authorList>
    </citation>
    <scope>NUCLEOTIDE SEQUENCE [LARGE SCALE GENOMIC DNA]</scope>
    <source>
        <strain evidence="1">SWU-2019</strain>
        <tissue evidence="1">Muscle</tissue>
    </source>
</reference>
<protein>
    <submittedName>
        <fullName evidence="1">Uncharacterized protein</fullName>
    </submittedName>
</protein>
<evidence type="ECO:0000313" key="1">
    <source>
        <dbReference type="EMBL" id="KAF4098272.1"/>
    </source>
</evidence>
<evidence type="ECO:0000313" key="2">
    <source>
        <dbReference type="Proteomes" id="UP000579812"/>
    </source>
</evidence>
<proteinExistence type="predicted"/>
<dbReference type="AlphaFoldDB" id="A0A7J6BXA5"/>
<name>A0A7J6BXA5_9TELE</name>
<dbReference type="Proteomes" id="UP000579812">
    <property type="component" value="Unassembled WGS sequence"/>
</dbReference>
<keyword evidence="2" id="KW-1185">Reference proteome</keyword>
<gene>
    <name evidence="1" type="ORF">G5714_020302</name>
</gene>
<accession>A0A7J6BXA5</accession>
<sequence length="67" mass="7399">MGQIKTPVQCVENPKGSGGVIINDRETFTMNKQHLVTVLLSRVEKLCQTSSVVTASEDKKEKCLPRP</sequence>
<organism evidence="1 2">
    <name type="scientific">Onychostoma macrolepis</name>
    <dbReference type="NCBI Taxonomy" id="369639"/>
    <lineage>
        <taxon>Eukaryota</taxon>
        <taxon>Metazoa</taxon>
        <taxon>Chordata</taxon>
        <taxon>Craniata</taxon>
        <taxon>Vertebrata</taxon>
        <taxon>Euteleostomi</taxon>
        <taxon>Actinopterygii</taxon>
        <taxon>Neopterygii</taxon>
        <taxon>Teleostei</taxon>
        <taxon>Ostariophysi</taxon>
        <taxon>Cypriniformes</taxon>
        <taxon>Cyprinidae</taxon>
        <taxon>Acrossocheilinae</taxon>
        <taxon>Onychostoma</taxon>
    </lineage>
</organism>
<comment type="caution">
    <text evidence="1">The sequence shown here is derived from an EMBL/GenBank/DDBJ whole genome shotgun (WGS) entry which is preliminary data.</text>
</comment>
<dbReference type="EMBL" id="JAAMOB010000021">
    <property type="protein sequence ID" value="KAF4098272.1"/>
    <property type="molecule type" value="Genomic_DNA"/>
</dbReference>